<name>A0A9J6QW41_9FIRM</name>
<gene>
    <name evidence="1" type="ORF">OBO34_10250</name>
</gene>
<accession>A0A9J6QW41</accession>
<keyword evidence="2" id="KW-1185">Reference proteome</keyword>
<dbReference type="Proteomes" id="UP001065549">
    <property type="component" value="Unassembled WGS sequence"/>
</dbReference>
<organism evidence="1 2">
    <name type="scientific">Hominibacterium faecale</name>
    <dbReference type="NCBI Taxonomy" id="2839743"/>
    <lineage>
        <taxon>Bacteria</taxon>
        <taxon>Bacillati</taxon>
        <taxon>Bacillota</taxon>
        <taxon>Clostridia</taxon>
        <taxon>Peptostreptococcales</taxon>
        <taxon>Anaerovoracaceae</taxon>
        <taxon>Hominibacterium</taxon>
    </lineage>
</organism>
<comment type="caution">
    <text evidence="1">The sequence shown here is derived from an EMBL/GenBank/DDBJ whole genome shotgun (WGS) entry which is preliminary data.</text>
</comment>
<evidence type="ECO:0000313" key="1">
    <source>
        <dbReference type="EMBL" id="MCU7378734.1"/>
    </source>
</evidence>
<evidence type="ECO:0000313" key="2">
    <source>
        <dbReference type="Proteomes" id="UP001065549"/>
    </source>
</evidence>
<sequence>MKKCFKIQDKLKRPLLICLAAILVLAGIAGARYVLTWDSGSQLAGAADFYFTSDLLEEVKTGEKAPIRYIDPQTGSFTIELHNFADSKRITEKDITYEVTVTGGTVNDPQTGKLIGSQKTTNFITITPASGKDQVEVTATSTAPYKKELKASFQLTGGNQYQVDDTAGSTAAVLTMTCTKEGTQAITLKLPENVVPDATDSRVTKPGDSYQFTVTEKGVFSLVLLKKETKQNLKKELVPFENEIDMTAKAT</sequence>
<dbReference type="EMBL" id="JAOSHN010000004">
    <property type="protein sequence ID" value="MCU7378734.1"/>
    <property type="molecule type" value="Genomic_DNA"/>
</dbReference>
<proteinExistence type="predicted"/>
<protein>
    <submittedName>
        <fullName evidence="1">Uncharacterized protein</fullName>
    </submittedName>
</protein>
<dbReference type="AlphaFoldDB" id="A0A9J6QW41"/>
<reference evidence="1" key="1">
    <citation type="submission" date="2022-09" db="EMBL/GenBank/DDBJ databases">
        <title>Culturomic study of gut microbiota in children with autism spectrum disorder.</title>
        <authorList>
            <person name="Efimov B.A."/>
            <person name="Chaplin A.V."/>
            <person name="Sokolova S.R."/>
            <person name="Pikina A.P."/>
            <person name="Korzhanova M."/>
            <person name="Belova V."/>
            <person name="Korostin D."/>
        </authorList>
    </citation>
    <scope>NUCLEOTIDE SEQUENCE</scope>
    <source>
        <strain evidence="1">ASD5510</strain>
    </source>
</reference>
<dbReference type="RefSeq" id="WP_253021129.1">
    <property type="nucleotide sequence ID" value="NZ_JAOSHN010000004.1"/>
</dbReference>